<comment type="caution">
    <text evidence="1">The sequence shown here is derived from an EMBL/GenBank/DDBJ whole genome shotgun (WGS) entry which is preliminary data.</text>
</comment>
<dbReference type="Pfam" id="PF14117">
    <property type="entry name" value="DUF4287"/>
    <property type="match status" value="1"/>
</dbReference>
<organism evidence="1 2">
    <name type="scientific">Trebonia kvetii</name>
    <dbReference type="NCBI Taxonomy" id="2480626"/>
    <lineage>
        <taxon>Bacteria</taxon>
        <taxon>Bacillati</taxon>
        <taxon>Actinomycetota</taxon>
        <taxon>Actinomycetes</taxon>
        <taxon>Streptosporangiales</taxon>
        <taxon>Treboniaceae</taxon>
        <taxon>Trebonia</taxon>
    </lineage>
</organism>
<name>A0A6P2BLH3_9ACTN</name>
<dbReference type="OrthoDB" id="4559052at2"/>
<gene>
    <name evidence="1" type="ORF">EAS64_39780</name>
</gene>
<accession>A0A6P2BLH3</accession>
<evidence type="ECO:0000313" key="2">
    <source>
        <dbReference type="Proteomes" id="UP000460272"/>
    </source>
</evidence>
<dbReference type="RefSeq" id="WP_145861884.1">
    <property type="nucleotide sequence ID" value="NZ_RPFW01000011.1"/>
</dbReference>
<dbReference type="InterPro" id="IPR025629">
    <property type="entry name" value="DUF4287"/>
</dbReference>
<sequence length="76" mass="8661">MTERVQGPAYYFPSIEKKYGKPIDYWLELINSCHLTRHKPLVDWLKAEHGIGHGHATALVGYALTHRDVDGTELKS</sequence>
<dbReference type="Proteomes" id="UP000460272">
    <property type="component" value="Unassembled WGS sequence"/>
</dbReference>
<proteinExistence type="predicted"/>
<evidence type="ECO:0000313" key="1">
    <source>
        <dbReference type="EMBL" id="TVY99801.1"/>
    </source>
</evidence>
<dbReference type="EMBL" id="RPFW01000011">
    <property type="protein sequence ID" value="TVY99801.1"/>
    <property type="molecule type" value="Genomic_DNA"/>
</dbReference>
<dbReference type="AlphaFoldDB" id="A0A6P2BLH3"/>
<keyword evidence="2" id="KW-1185">Reference proteome</keyword>
<reference evidence="1 2" key="1">
    <citation type="submission" date="2018-11" db="EMBL/GenBank/DDBJ databases">
        <title>Trebonia kvetii gen.nov., sp.nov., a novel acidophilic actinobacterium, and proposal of the new actinobacterial family Treboniaceae fam. nov.</title>
        <authorList>
            <person name="Rapoport D."/>
            <person name="Sagova-Mareckova M."/>
            <person name="Sedlacek I."/>
            <person name="Provaznik J."/>
            <person name="Kralova S."/>
            <person name="Pavlinic D."/>
            <person name="Benes V."/>
            <person name="Kopecky J."/>
        </authorList>
    </citation>
    <scope>NUCLEOTIDE SEQUENCE [LARGE SCALE GENOMIC DNA]</scope>
    <source>
        <strain evidence="1 2">15Tr583</strain>
    </source>
</reference>
<protein>
    <submittedName>
        <fullName evidence="1">DUF4287 domain-containing protein</fullName>
    </submittedName>
</protein>